<organism evidence="3 4">
    <name type="scientific">Platanthera guangdongensis</name>
    <dbReference type="NCBI Taxonomy" id="2320717"/>
    <lineage>
        <taxon>Eukaryota</taxon>
        <taxon>Viridiplantae</taxon>
        <taxon>Streptophyta</taxon>
        <taxon>Embryophyta</taxon>
        <taxon>Tracheophyta</taxon>
        <taxon>Spermatophyta</taxon>
        <taxon>Magnoliopsida</taxon>
        <taxon>Liliopsida</taxon>
        <taxon>Asparagales</taxon>
        <taxon>Orchidaceae</taxon>
        <taxon>Orchidoideae</taxon>
        <taxon>Orchideae</taxon>
        <taxon>Orchidinae</taxon>
        <taxon>Platanthera</taxon>
    </lineage>
</organism>
<comment type="caution">
    <text evidence="3">The sequence shown here is derived from an EMBL/GenBank/DDBJ whole genome shotgun (WGS) entry which is preliminary data.</text>
</comment>
<dbReference type="SUPFAM" id="SSF54506">
    <property type="entry name" value="Diaminopimelate epimerase-like"/>
    <property type="match status" value="1"/>
</dbReference>
<dbReference type="PANTHER" id="PTHR31689">
    <property type="entry name" value="DIAMINOPIMELATE EPIMERASE, CHLOROPLASTIC"/>
    <property type="match status" value="1"/>
</dbReference>
<dbReference type="InterPro" id="IPR001653">
    <property type="entry name" value="DAP_epimerase_DapF"/>
</dbReference>
<keyword evidence="4" id="KW-1185">Reference proteome</keyword>
<keyword evidence="2" id="KW-0413">Isomerase</keyword>
<comment type="similarity">
    <text evidence="1">Belongs to the diaminopimelate epimerase family.</text>
</comment>
<evidence type="ECO:0000313" key="3">
    <source>
        <dbReference type="EMBL" id="KAK8959797.1"/>
    </source>
</evidence>
<proteinExistence type="inferred from homology"/>
<evidence type="ECO:0000313" key="4">
    <source>
        <dbReference type="Proteomes" id="UP001412067"/>
    </source>
</evidence>
<dbReference type="Proteomes" id="UP001412067">
    <property type="component" value="Unassembled WGS sequence"/>
</dbReference>
<evidence type="ECO:0000256" key="1">
    <source>
        <dbReference type="ARBA" id="ARBA00010219"/>
    </source>
</evidence>
<dbReference type="EMBL" id="JBBWWR010000011">
    <property type="protein sequence ID" value="KAK8959797.1"/>
    <property type="molecule type" value="Genomic_DNA"/>
</dbReference>
<accession>A0ABR2M7A9</accession>
<sequence length="204" mass="22696">MELNFSTSVNILKPHSNGRHDQTVLHYESNDRIMGSILAVENKDSWERWVTPEQAMKVCNRNFSVGADGVIFVMPGLNDTDYSMSIFNSDDSEPEWNPATTPPFLTPLPPARHPIYSPLAFTGIVPHSKYNSGESTSSSFRVGLLGYNSDEIPLRQTSSQLAMDMLLDALRSSLWFALREREAAATQEGKAAPRHELVTAGRIN</sequence>
<dbReference type="Gene3D" id="3.10.310.10">
    <property type="entry name" value="Diaminopimelate Epimerase, Chain A, domain 1"/>
    <property type="match status" value="1"/>
</dbReference>
<gene>
    <name evidence="3" type="ORF">KSP40_PGU006441</name>
</gene>
<dbReference type="PANTHER" id="PTHR31689:SF0">
    <property type="entry name" value="DIAMINOPIMELATE EPIMERASE"/>
    <property type="match status" value="1"/>
</dbReference>
<protein>
    <submittedName>
        <fullName evidence="3">Uncharacterized protein</fullName>
    </submittedName>
</protein>
<evidence type="ECO:0000256" key="2">
    <source>
        <dbReference type="ARBA" id="ARBA00023235"/>
    </source>
</evidence>
<reference evidence="3 4" key="1">
    <citation type="journal article" date="2022" name="Nat. Plants">
        <title>Genomes of leafy and leafless Platanthera orchids illuminate the evolution of mycoheterotrophy.</title>
        <authorList>
            <person name="Li M.H."/>
            <person name="Liu K.W."/>
            <person name="Li Z."/>
            <person name="Lu H.C."/>
            <person name="Ye Q.L."/>
            <person name="Zhang D."/>
            <person name="Wang J.Y."/>
            <person name="Li Y.F."/>
            <person name="Zhong Z.M."/>
            <person name="Liu X."/>
            <person name="Yu X."/>
            <person name="Liu D.K."/>
            <person name="Tu X.D."/>
            <person name="Liu B."/>
            <person name="Hao Y."/>
            <person name="Liao X.Y."/>
            <person name="Jiang Y.T."/>
            <person name="Sun W.H."/>
            <person name="Chen J."/>
            <person name="Chen Y.Q."/>
            <person name="Ai Y."/>
            <person name="Zhai J.W."/>
            <person name="Wu S.S."/>
            <person name="Zhou Z."/>
            <person name="Hsiao Y.Y."/>
            <person name="Wu W.L."/>
            <person name="Chen Y.Y."/>
            <person name="Lin Y.F."/>
            <person name="Hsu J.L."/>
            <person name="Li C.Y."/>
            <person name="Wang Z.W."/>
            <person name="Zhao X."/>
            <person name="Zhong W.Y."/>
            <person name="Ma X.K."/>
            <person name="Ma L."/>
            <person name="Huang J."/>
            <person name="Chen G.Z."/>
            <person name="Huang M.Z."/>
            <person name="Huang L."/>
            <person name="Peng D.H."/>
            <person name="Luo Y.B."/>
            <person name="Zou S.Q."/>
            <person name="Chen S.P."/>
            <person name="Lan S."/>
            <person name="Tsai W.C."/>
            <person name="Van de Peer Y."/>
            <person name="Liu Z.J."/>
        </authorList>
    </citation>
    <scope>NUCLEOTIDE SEQUENCE [LARGE SCALE GENOMIC DNA]</scope>
    <source>
        <strain evidence="3">Lor288</strain>
    </source>
</reference>
<name>A0ABR2M7A9_9ASPA</name>